<organism evidence="3 4">
    <name type="scientific">Vibrio spartinae</name>
    <dbReference type="NCBI Taxonomy" id="1918945"/>
    <lineage>
        <taxon>Bacteria</taxon>
        <taxon>Pseudomonadati</taxon>
        <taxon>Pseudomonadota</taxon>
        <taxon>Gammaproteobacteria</taxon>
        <taxon>Vibrionales</taxon>
        <taxon>Vibrionaceae</taxon>
        <taxon>Vibrio</taxon>
    </lineage>
</organism>
<dbReference type="Proteomes" id="UP000515264">
    <property type="component" value="Chromosome 1"/>
</dbReference>
<keyword evidence="4" id="KW-1185">Reference proteome</keyword>
<feature type="domain" description="Putative auto-transporter adhesin head GIN" evidence="2">
    <location>
        <begin position="37"/>
        <end position="199"/>
    </location>
</feature>
<dbReference type="InterPro" id="IPR021255">
    <property type="entry name" value="DUF2807"/>
</dbReference>
<keyword evidence="1" id="KW-0732">Signal</keyword>
<evidence type="ECO:0000313" key="4">
    <source>
        <dbReference type="Proteomes" id="UP000515264"/>
    </source>
</evidence>
<name>A0ABX6R0G5_9VIBR</name>
<reference evidence="3 4" key="1">
    <citation type="journal article" date="2020" name="J. Nat. Prod.">
        <title>Genomics-Metabolomics Profiling Disclosed Marine Vibrio spartinae 3.6 as a Producer of a New Branched Side Chain Prodigiosin.</title>
        <authorList>
            <person name="Vitale G.A."/>
            <person name="Sciarretta M."/>
            <person name="Palma Esposito F."/>
            <person name="January G.G."/>
            <person name="Giaccio M."/>
            <person name="Bunk B."/>
            <person name="Sproer C."/>
            <person name="Bajerski F."/>
            <person name="Power D."/>
            <person name="Festa C."/>
            <person name="Monti M.C."/>
            <person name="D'Auria M.V."/>
            <person name="de Pascale D."/>
        </authorList>
    </citation>
    <scope>NUCLEOTIDE SEQUENCE [LARGE SCALE GENOMIC DNA]</scope>
    <source>
        <strain evidence="3 4">3.6</strain>
    </source>
</reference>
<feature type="chain" id="PRO_5046640896" description="Putative auto-transporter adhesin head GIN domain-containing protein" evidence="1">
    <location>
        <begin position="28"/>
        <end position="222"/>
    </location>
</feature>
<evidence type="ECO:0000259" key="2">
    <source>
        <dbReference type="Pfam" id="PF10988"/>
    </source>
</evidence>
<sequence>MKCSSMKCSSTKYMALIGVVMSAPLYAAEQTFPVDSFNQLVLSKGMNAEVVCSSTPQVVASGKQYLLDKLQLGVTGDKLSLVNDGYRDEGFWPDKLTVKIYTNKPLTSVEAQFGVSVDAGDCALADEQLAVKGSMGAAYALKGNVNTLDLDISMGADFNSEINDFYAHKANVTVAMGAKANLCHVDTVNGSASMGAKVVLGKQTQSHLSVSMGGYSTRSDCQ</sequence>
<dbReference type="Pfam" id="PF10988">
    <property type="entry name" value="DUF2807"/>
    <property type="match status" value="1"/>
</dbReference>
<feature type="signal peptide" evidence="1">
    <location>
        <begin position="1"/>
        <end position="27"/>
    </location>
</feature>
<gene>
    <name evidence="3" type="ORF">Vspart_02269</name>
</gene>
<evidence type="ECO:0000313" key="3">
    <source>
        <dbReference type="EMBL" id="QMV14991.1"/>
    </source>
</evidence>
<protein>
    <recommendedName>
        <fullName evidence="2">Putative auto-transporter adhesin head GIN domain-containing protein</fullName>
    </recommendedName>
</protein>
<proteinExistence type="predicted"/>
<evidence type="ECO:0000256" key="1">
    <source>
        <dbReference type="SAM" id="SignalP"/>
    </source>
</evidence>
<dbReference type="EMBL" id="CP046268">
    <property type="protein sequence ID" value="QMV14991.1"/>
    <property type="molecule type" value="Genomic_DNA"/>
</dbReference>
<accession>A0ABX6R0G5</accession>
<dbReference type="RefSeq" id="WP_182287558.1">
    <property type="nucleotide sequence ID" value="NZ_CP046268.1"/>
</dbReference>
<dbReference type="Gene3D" id="2.160.20.120">
    <property type="match status" value="1"/>
</dbReference>